<dbReference type="EMBL" id="CP002009">
    <property type="protein sequence ID" value="ADG13559.1"/>
    <property type="molecule type" value="Genomic_DNA"/>
</dbReference>
<dbReference type="CDD" id="cd00950">
    <property type="entry name" value="DHDPS"/>
    <property type="match status" value="1"/>
</dbReference>
<evidence type="ECO:0000256" key="11">
    <source>
        <dbReference type="HAMAP-Rule" id="MF_00418"/>
    </source>
</evidence>
<comment type="subunit">
    <text evidence="11">Homotetramer; dimer of dimers.</text>
</comment>
<dbReference type="KEGG" id="mif:Metin_0895"/>
<evidence type="ECO:0000256" key="6">
    <source>
        <dbReference type="ARBA" id="ARBA00022915"/>
    </source>
</evidence>
<dbReference type="NCBIfam" id="TIGR00674">
    <property type="entry name" value="dapA"/>
    <property type="match status" value="1"/>
</dbReference>
<name>D5VSK6_METIM</name>
<dbReference type="eggNOG" id="arCOG04172">
    <property type="taxonomic scope" value="Archaea"/>
</dbReference>
<evidence type="ECO:0000256" key="4">
    <source>
        <dbReference type="ARBA" id="ARBA00022490"/>
    </source>
</evidence>
<dbReference type="PROSITE" id="PS00665">
    <property type="entry name" value="DHDPS_1"/>
    <property type="match status" value="1"/>
</dbReference>
<keyword evidence="6 11" id="KW-0220">Diaminopimelate biosynthesis</keyword>
<dbReference type="Gene3D" id="3.20.20.70">
    <property type="entry name" value="Aldolase class I"/>
    <property type="match status" value="1"/>
</dbReference>
<keyword evidence="8 11" id="KW-0456">Lyase</keyword>
<dbReference type="Proteomes" id="UP000002061">
    <property type="component" value="Chromosome"/>
</dbReference>
<dbReference type="InterPro" id="IPR020625">
    <property type="entry name" value="Schiff_base-form_aldolases_AS"/>
</dbReference>
<feature type="binding site" evidence="11 13">
    <location>
        <position position="201"/>
    </location>
    <ligand>
        <name>pyruvate</name>
        <dbReference type="ChEBI" id="CHEBI:15361"/>
    </ligand>
</feature>
<keyword evidence="5 11" id="KW-0028">Amino-acid biosynthesis</keyword>
<dbReference type="PROSITE" id="PS00666">
    <property type="entry name" value="DHDPS_2"/>
    <property type="match status" value="1"/>
</dbReference>
<dbReference type="GO" id="GO:0019877">
    <property type="term" value="P:diaminopimelate biosynthetic process"/>
    <property type="evidence" value="ECO:0007669"/>
    <property type="project" value="UniProtKB-UniRule"/>
</dbReference>
<feature type="active site" description="Schiff-base intermediate with substrate" evidence="11 12">
    <location>
        <position position="161"/>
    </location>
</feature>
<dbReference type="Pfam" id="PF00701">
    <property type="entry name" value="DHDPS"/>
    <property type="match status" value="1"/>
</dbReference>
<keyword evidence="15" id="KW-1185">Reference proteome</keyword>
<dbReference type="InterPro" id="IPR002220">
    <property type="entry name" value="DapA-like"/>
</dbReference>
<dbReference type="PRINTS" id="PR00146">
    <property type="entry name" value="DHPICSNTHASE"/>
</dbReference>
<dbReference type="HAMAP" id="MF_00418">
    <property type="entry name" value="DapA"/>
    <property type="match status" value="1"/>
</dbReference>
<evidence type="ECO:0000256" key="3">
    <source>
        <dbReference type="ARBA" id="ARBA00012086"/>
    </source>
</evidence>
<dbReference type="STRING" id="573063.Metin_0895"/>
<dbReference type="GO" id="GO:0008675">
    <property type="term" value="F:2-dehydro-3-deoxy-phosphogluconate aldolase activity"/>
    <property type="evidence" value="ECO:0007669"/>
    <property type="project" value="UniProtKB-ARBA"/>
</dbReference>
<comment type="subcellular location">
    <subcellularLocation>
        <location evidence="11">Cytoplasm</location>
    </subcellularLocation>
</comment>
<comment type="catalytic activity">
    <reaction evidence="10 11">
        <text>L-aspartate 4-semialdehyde + pyruvate = (2S,4S)-4-hydroxy-2,3,4,5-tetrahydrodipicolinate + H2O + H(+)</text>
        <dbReference type="Rhea" id="RHEA:34171"/>
        <dbReference type="ChEBI" id="CHEBI:15361"/>
        <dbReference type="ChEBI" id="CHEBI:15377"/>
        <dbReference type="ChEBI" id="CHEBI:15378"/>
        <dbReference type="ChEBI" id="CHEBI:67139"/>
        <dbReference type="ChEBI" id="CHEBI:537519"/>
        <dbReference type="EC" id="4.3.3.7"/>
    </reaction>
</comment>
<dbReference type="HOGENOM" id="CLU_049343_7_1_2"/>
<dbReference type="PANTHER" id="PTHR12128:SF66">
    <property type="entry name" value="4-HYDROXY-2-OXOGLUTARATE ALDOLASE, MITOCHONDRIAL"/>
    <property type="match status" value="1"/>
</dbReference>
<dbReference type="InterPro" id="IPR005263">
    <property type="entry name" value="DapA"/>
</dbReference>
<protein>
    <recommendedName>
        <fullName evidence="3 11">4-hydroxy-tetrahydrodipicolinate synthase</fullName>
        <shortName evidence="11">HTPA synthase</shortName>
        <ecNumber evidence="3 11">4.3.3.7</ecNumber>
    </recommendedName>
</protein>
<dbReference type="GO" id="GO:0005737">
    <property type="term" value="C:cytoplasm"/>
    <property type="evidence" value="ECO:0007669"/>
    <property type="project" value="UniProtKB-SubCell"/>
</dbReference>
<accession>D5VSK6</accession>
<comment type="caution">
    <text evidence="11">Was originally thought to be a dihydrodipicolinate synthase (DHDPS), catalyzing the condensation of (S)-aspartate-beta-semialdehyde [(S)-ASA] and pyruvate to dihydrodipicolinate (DHDP). However, it was shown in E.coli that the product of the enzymatic reaction is not dihydrodipicolinate but in fact (4S)-4-hydroxy-2,3,4,5-tetrahydro-(2S)-dipicolinic acid (HTPA), and that the consecutive dehydration reaction leading to DHDP is not spontaneous but catalyzed by DapB.</text>
</comment>
<comment type="similarity">
    <text evidence="11">Belongs to the DapA family.</text>
</comment>
<dbReference type="RefSeq" id="WP_013100305.1">
    <property type="nucleotide sequence ID" value="NC_014122.1"/>
</dbReference>
<keyword evidence="4 11" id="KW-0963">Cytoplasm</keyword>
<evidence type="ECO:0000256" key="12">
    <source>
        <dbReference type="PIRSR" id="PIRSR001365-1"/>
    </source>
</evidence>
<dbReference type="SUPFAM" id="SSF51569">
    <property type="entry name" value="Aldolase"/>
    <property type="match status" value="1"/>
</dbReference>
<dbReference type="PIRSF" id="PIRSF001365">
    <property type="entry name" value="DHDPS"/>
    <property type="match status" value="1"/>
</dbReference>
<keyword evidence="7 11" id="KW-0457">Lysine biosynthesis</keyword>
<evidence type="ECO:0000256" key="9">
    <source>
        <dbReference type="ARBA" id="ARBA00023270"/>
    </source>
</evidence>
<organism evidence="14 15">
    <name type="scientific">Methanocaldococcus infernus (strain DSM 11812 / JCM 15783 / ME)</name>
    <dbReference type="NCBI Taxonomy" id="573063"/>
    <lineage>
        <taxon>Archaea</taxon>
        <taxon>Methanobacteriati</taxon>
        <taxon>Methanobacteriota</taxon>
        <taxon>Methanomada group</taxon>
        <taxon>Methanococci</taxon>
        <taxon>Methanococcales</taxon>
        <taxon>Methanocaldococcaceae</taxon>
        <taxon>Methanocaldococcus</taxon>
    </lineage>
</organism>
<dbReference type="SMART" id="SM01130">
    <property type="entry name" value="DHDPS"/>
    <property type="match status" value="1"/>
</dbReference>
<evidence type="ECO:0000256" key="8">
    <source>
        <dbReference type="ARBA" id="ARBA00023239"/>
    </source>
</evidence>
<evidence type="ECO:0000313" key="15">
    <source>
        <dbReference type="Proteomes" id="UP000002061"/>
    </source>
</evidence>
<keyword evidence="9 11" id="KW-0704">Schiff base</keyword>
<evidence type="ECO:0000256" key="1">
    <source>
        <dbReference type="ARBA" id="ARBA00003294"/>
    </source>
</evidence>
<dbReference type="GO" id="GO:0008840">
    <property type="term" value="F:4-hydroxy-tetrahydrodipicolinate synthase activity"/>
    <property type="evidence" value="ECO:0007669"/>
    <property type="project" value="UniProtKB-UniRule"/>
</dbReference>
<dbReference type="UniPathway" id="UPA00034">
    <property type="reaction ID" value="UER00017"/>
</dbReference>
<feature type="binding site" evidence="11 13">
    <location>
        <position position="44"/>
    </location>
    <ligand>
        <name>pyruvate</name>
        <dbReference type="ChEBI" id="CHEBI:15361"/>
    </ligand>
</feature>
<comment type="pathway">
    <text evidence="2 11">Amino-acid biosynthesis; L-lysine biosynthesis via DAP pathway; (S)-tetrahydrodipicolinate from L-aspartate: step 3/4.</text>
</comment>
<feature type="site" description="Part of a proton relay during catalysis" evidence="11">
    <location>
        <position position="43"/>
    </location>
</feature>
<evidence type="ECO:0000256" key="2">
    <source>
        <dbReference type="ARBA" id="ARBA00005120"/>
    </source>
</evidence>
<feature type="active site" description="Proton donor/acceptor" evidence="11 12">
    <location>
        <position position="132"/>
    </location>
</feature>
<proteinExistence type="inferred from homology"/>
<evidence type="ECO:0000256" key="10">
    <source>
        <dbReference type="ARBA" id="ARBA00047836"/>
    </source>
</evidence>
<dbReference type="InterPro" id="IPR013785">
    <property type="entry name" value="Aldolase_TIM"/>
</dbReference>
<dbReference type="GO" id="GO:0009089">
    <property type="term" value="P:lysine biosynthetic process via diaminopimelate"/>
    <property type="evidence" value="ECO:0007669"/>
    <property type="project" value="UniProtKB-UniRule"/>
</dbReference>
<dbReference type="GeneID" id="9131909"/>
<evidence type="ECO:0000256" key="13">
    <source>
        <dbReference type="PIRSR" id="PIRSR001365-2"/>
    </source>
</evidence>
<evidence type="ECO:0000256" key="7">
    <source>
        <dbReference type="ARBA" id="ARBA00023154"/>
    </source>
</evidence>
<evidence type="ECO:0000313" key="14">
    <source>
        <dbReference type="EMBL" id="ADG13559.1"/>
    </source>
</evidence>
<dbReference type="InterPro" id="IPR020624">
    <property type="entry name" value="Schiff_base-form_aldolases_CS"/>
</dbReference>
<dbReference type="OrthoDB" id="33636at2157"/>
<sequence>MFEGVYPAIITPFKAGEIDYDGLRENINFLIENGVDGLVVVGTTGESPTLSHEEHKKVIEKAVEFVDGRVKVIAGAGSNSTREAIELSVFAEDVGADAVLSITPYYNKPTQEGLKRHYSEIAKSINIPIVIYNLPSRTGVNIEIKTLKELSEEFSNIVAIKEANPDLSRVSETILNTNLTVLSGNDELTLPILALGGKGVISVVANIMPKEMVELVRSALNGDFERARELHYKLYPLMKVLFIETNPIPVKTALNLLGRPAGELRLPLCEMSEEHRRELEKVLKDLNLL</sequence>
<dbReference type="AlphaFoldDB" id="D5VSK6"/>
<gene>
    <name evidence="11" type="primary">dapA</name>
    <name evidence="14" type="ordered locus">Metin_0895</name>
</gene>
<comment type="function">
    <text evidence="1 11">Catalyzes the condensation of (S)-aspartate-beta-semialdehyde [(S)-ASA] and pyruvate to 4-hydroxy-tetrahydrodipicolinate (HTPA).</text>
</comment>
<dbReference type="PANTHER" id="PTHR12128">
    <property type="entry name" value="DIHYDRODIPICOLINATE SYNTHASE"/>
    <property type="match status" value="1"/>
</dbReference>
<feature type="site" description="Part of a proton relay during catalysis" evidence="11">
    <location>
        <position position="106"/>
    </location>
</feature>
<dbReference type="EC" id="4.3.3.7" evidence="3 11"/>
<evidence type="ECO:0000256" key="5">
    <source>
        <dbReference type="ARBA" id="ARBA00022605"/>
    </source>
</evidence>
<reference evidence="14" key="1">
    <citation type="submission" date="2010-04" db="EMBL/GenBank/DDBJ databases">
        <title>Complete sequence of Methanocaldococcus infernus ME.</title>
        <authorList>
            <consortium name="US DOE Joint Genome Institute"/>
            <person name="Lucas S."/>
            <person name="Copeland A."/>
            <person name="Lapidus A."/>
            <person name="Cheng J.-F."/>
            <person name="Bruce D."/>
            <person name="Goodwin L."/>
            <person name="Pitluck S."/>
            <person name="Munk A.C."/>
            <person name="Detter J.C."/>
            <person name="Han C."/>
            <person name="Tapia R."/>
            <person name="Land M."/>
            <person name="Hauser L."/>
            <person name="Kyrpides N."/>
            <person name="Mikhailova N."/>
            <person name="Sieprawska-Lupa M."/>
            <person name="Whitman W.B."/>
            <person name="Woyke T."/>
        </authorList>
    </citation>
    <scope>NUCLEOTIDE SEQUENCE [LARGE SCALE GENOMIC DNA]</scope>
    <source>
        <strain evidence="14">ME</strain>
    </source>
</reference>